<dbReference type="OrthoDB" id="341259at2759"/>
<gene>
    <name evidence="1" type="ORF">BDV29DRAFT_100130</name>
</gene>
<keyword evidence="2" id="KW-1185">Reference proteome</keyword>
<dbReference type="Proteomes" id="UP000326565">
    <property type="component" value="Unassembled WGS sequence"/>
</dbReference>
<protein>
    <submittedName>
        <fullName evidence="1">Uncharacterized protein</fullName>
    </submittedName>
</protein>
<organism evidence="1 2">
    <name type="scientific">Aspergillus leporis</name>
    <dbReference type="NCBI Taxonomy" id="41062"/>
    <lineage>
        <taxon>Eukaryota</taxon>
        <taxon>Fungi</taxon>
        <taxon>Dikarya</taxon>
        <taxon>Ascomycota</taxon>
        <taxon>Pezizomycotina</taxon>
        <taxon>Eurotiomycetes</taxon>
        <taxon>Eurotiomycetidae</taxon>
        <taxon>Eurotiales</taxon>
        <taxon>Aspergillaceae</taxon>
        <taxon>Aspergillus</taxon>
        <taxon>Aspergillus subgen. Circumdati</taxon>
    </lineage>
</organism>
<evidence type="ECO:0000313" key="1">
    <source>
        <dbReference type="EMBL" id="KAB8079178.1"/>
    </source>
</evidence>
<name>A0A5N5XEL1_9EURO</name>
<dbReference type="EMBL" id="ML732152">
    <property type="protein sequence ID" value="KAB8079178.1"/>
    <property type="molecule type" value="Genomic_DNA"/>
</dbReference>
<proteinExistence type="predicted"/>
<evidence type="ECO:0000313" key="2">
    <source>
        <dbReference type="Proteomes" id="UP000326565"/>
    </source>
</evidence>
<sequence>MPGTEIEELRSWRRPFGVYWRLQKYSSLGALINTCASTITRELLMEPVYKEDVFNRDADRREIARILEGKRLHTRQPTTSTRSRLSFFPEIL</sequence>
<reference evidence="1 2" key="1">
    <citation type="submission" date="2019-04" db="EMBL/GenBank/DDBJ databases">
        <title>Friends and foes A comparative genomics study of 23 Aspergillus species from section Flavi.</title>
        <authorList>
            <consortium name="DOE Joint Genome Institute"/>
            <person name="Kjaerbolling I."/>
            <person name="Vesth T."/>
            <person name="Frisvad J.C."/>
            <person name="Nybo J.L."/>
            <person name="Theobald S."/>
            <person name="Kildgaard S."/>
            <person name="Isbrandt T."/>
            <person name="Kuo A."/>
            <person name="Sato A."/>
            <person name="Lyhne E.K."/>
            <person name="Kogle M.E."/>
            <person name="Wiebenga A."/>
            <person name="Kun R.S."/>
            <person name="Lubbers R.J."/>
            <person name="Makela M.R."/>
            <person name="Barry K."/>
            <person name="Chovatia M."/>
            <person name="Clum A."/>
            <person name="Daum C."/>
            <person name="Haridas S."/>
            <person name="He G."/>
            <person name="LaButti K."/>
            <person name="Lipzen A."/>
            <person name="Mondo S."/>
            <person name="Riley R."/>
            <person name="Salamov A."/>
            <person name="Simmons B.A."/>
            <person name="Magnuson J.K."/>
            <person name="Henrissat B."/>
            <person name="Mortensen U.H."/>
            <person name="Larsen T.O."/>
            <person name="Devries R.P."/>
            <person name="Grigoriev I.V."/>
            <person name="Machida M."/>
            <person name="Baker S.E."/>
            <person name="Andersen M.R."/>
        </authorList>
    </citation>
    <scope>NUCLEOTIDE SEQUENCE [LARGE SCALE GENOMIC DNA]</scope>
    <source>
        <strain evidence="1 2">CBS 151.66</strain>
    </source>
</reference>
<dbReference type="AlphaFoldDB" id="A0A5N5XEL1"/>
<accession>A0A5N5XEL1</accession>